<dbReference type="Proteomes" id="UP000655225">
    <property type="component" value="Unassembled WGS sequence"/>
</dbReference>
<protein>
    <recommendedName>
        <fullName evidence="1">Myb-like domain-containing protein</fullName>
    </recommendedName>
</protein>
<comment type="caution">
    <text evidence="2">The sequence shown here is derived from an EMBL/GenBank/DDBJ whole genome shotgun (WGS) entry which is preliminary data.</text>
</comment>
<dbReference type="PANTHER" id="PTHR47430:SF4">
    <property type="entry name" value="GB|AAC33480.1"/>
    <property type="match status" value="1"/>
</dbReference>
<evidence type="ECO:0000259" key="1">
    <source>
        <dbReference type="PROSITE" id="PS50090"/>
    </source>
</evidence>
<dbReference type="PROSITE" id="PS50090">
    <property type="entry name" value="MYB_LIKE"/>
    <property type="match status" value="2"/>
</dbReference>
<dbReference type="EMBL" id="JABCRI010000021">
    <property type="protein sequence ID" value="KAF8380737.1"/>
    <property type="molecule type" value="Genomic_DNA"/>
</dbReference>
<evidence type="ECO:0000313" key="2">
    <source>
        <dbReference type="EMBL" id="KAF8380737.1"/>
    </source>
</evidence>
<reference evidence="2 3" key="1">
    <citation type="submission" date="2020-04" db="EMBL/GenBank/DDBJ databases">
        <title>Plant Genome Project.</title>
        <authorList>
            <person name="Zhang R.-G."/>
        </authorList>
    </citation>
    <scope>NUCLEOTIDE SEQUENCE [LARGE SCALE GENOMIC DNA]</scope>
    <source>
        <strain evidence="2">YNK0</strain>
        <tissue evidence="2">Leaf</tissue>
    </source>
</reference>
<evidence type="ECO:0000313" key="3">
    <source>
        <dbReference type="Proteomes" id="UP000655225"/>
    </source>
</evidence>
<dbReference type="InterPro" id="IPR025886">
    <property type="entry name" value="PP2-like"/>
</dbReference>
<dbReference type="AlphaFoldDB" id="A0A835D1U4"/>
<accession>A0A835D1U4</accession>
<name>A0A835D1U4_TETSI</name>
<dbReference type="InterPro" id="IPR001005">
    <property type="entry name" value="SANT/Myb"/>
</dbReference>
<dbReference type="PANTHER" id="PTHR47430">
    <property type="entry name" value="GB|AAC33480.1"/>
    <property type="match status" value="1"/>
</dbReference>
<proteinExistence type="predicted"/>
<keyword evidence="3" id="KW-1185">Reference proteome</keyword>
<dbReference type="Gene3D" id="1.10.10.60">
    <property type="entry name" value="Homeodomain-like"/>
    <property type="match status" value="1"/>
</dbReference>
<dbReference type="OrthoDB" id="39591at2759"/>
<feature type="domain" description="Myb-like" evidence="1">
    <location>
        <begin position="42"/>
        <end position="110"/>
    </location>
</feature>
<dbReference type="Pfam" id="PF14299">
    <property type="entry name" value="PP2"/>
    <property type="match status" value="2"/>
</dbReference>
<gene>
    <name evidence="2" type="ORF">HHK36_028227</name>
</gene>
<dbReference type="InterPro" id="IPR009057">
    <property type="entry name" value="Homeodomain-like_sf"/>
</dbReference>
<sequence length="504" mass="58649">MEVGLLDEGLWDENSQGRNVVLIVSGKAKRFHLLSSAHFVLLPFHETGRWSQEEYQSLFDLVNLDLRMKAFEEKKSKHGMLRDNICWGAISDKLSTRIVSACCEKWYAQLSSPMVAEGKWADVDDYRLLNVIFSLDACCIEDVDWDNLLEHRSGDVCQKRWNQMVSHIADTVISWRRLHLADVSKCKAKDNLIKDEQGMFHISTKALNIKWGKDRRFWKWIRLPKEESIFENGAELILVNWIEVTRELELSKLAASKTYGIYYVMKFKVDAFGWHSARIKFKVQANGKEDERSEILEPYKNRHNVWHEIFGGQFTVPADRAGTVRFGMYEVATAWWKGSMDNLIRDERVDHGTVHISVKALNIKWGNDKRFWKWIKLPNEESIFEIGAELIQVNWIQVTRELNLSKLVASKTYEIYYVVKFKADAFGWHSAKIKFKVKANGEEDERSEILESYKNRHDVWHEIYGGKFTVPADGTGTVEFGMYEVATAWWKGSMVLEGVKFKPK</sequence>
<organism evidence="2 3">
    <name type="scientific">Tetracentron sinense</name>
    <name type="common">Spur-leaf</name>
    <dbReference type="NCBI Taxonomy" id="13715"/>
    <lineage>
        <taxon>Eukaryota</taxon>
        <taxon>Viridiplantae</taxon>
        <taxon>Streptophyta</taxon>
        <taxon>Embryophyta</taxon>
        <taxon>Tracheophyta</taxon>
        <taxon>Spermatophyta</taxon>
        <taxon>Magnoliopsida</taxon>
        <taxon>Trochodendrales</taxon>
        <taxon>Trochodendraceae</taxon>
        <taxon>Tetracentron</taxon>
    </lineage>
</organism>
<dbReference type="SUPFAM" id="SSF46689">
    <property type="entry name" value="Homeodomain-like"/>
    <property type="match status" value="1"/>
</dbReference>
<feature type="domain" description="Myb-like" evidence="1">
    <location>
        <begin position="112"/>
        <end position="165"/>
    </location>
</feature>